<name>A0AAW3T1W2_9MICO</name>
<feature type="compositionally biased region" description="Low complexity" evidence="16">
    <location>
        <begin position="216"/>
        <end position="253"/>
    </location>
</feature>
<keyword evidence="6 18" id="KW-0732">Signal</keyword>
<keyword evidence="4" id="KW-0808">Transferase</keyword>
<dbReference type="GO" id="GO:0005886">
    <property type="term" value="C:plasma membrane"/>
    <property type="evidence" value="ECO:0007669"/>
    <property type="project" value="UniProtKB-SubCell"/>
</dbReference>
<feature type="compositionally biased region" description="Low complexity" evidence="16">
    <location>
        <begin position="439"/>
        <end position="470"/>
    </location>
</feature>
<keyword evidence="12" id="KW-0829">Tyrosine-protein kinase</keyword>
<sequence length="518" mass="47590">MPTLSRRARLFAAGSGLLAVTAAITLSGTVGANAAVGPDCADGTCTITFSVTGAPETWTVPAGVTAITATVEGASGGSEVRSAASFYPSIRYPAVGAGGTGGAVRGTVPVTAGSTLSVVVGAAGADGLADAAGGAAGGYGGGGDAGHLTGTAVHNAAGAGGGGSFLFGDDELLIAAGGGGGGTSIEGGEALAGGAGGSTGAGADGTVNTTSRPNYSATGATTTGPGTSPASISGSVVSPASSTATTSPSDLASAGDGAVNTSAGAGGYGTAAGGGGGYFGGGGGATDGPGGWVGAGGGGSGFQAPSVTDVAALAANTGDGSVVISYADPTVATATTLRVSETPTADRPVTLTATVTPSAAIGNVTFLDGDSDLGTATLDGGVATLSVTLTEGQHALTAHYDGAGQFTSSTSDVTTVSVAAAPAAPPVTPTPTPSPTTAPTPSAAPTTAPTAAPTAVAVAPTASPSTAPSASDEDPGALALAFTGTDPFPALGAAGALLLAGLGLFVARSAARRRSTGR</sequence>
<evidence type="ECO:0000256" key="9">
    <source>
        <dbReference type="ARBA" id="ARBA00022840"/>
    </source>
</evidence>
<keyword evidence="3" id="KW-1003">Cell membrane</keyword>
<dbReference type="Pfam" id="PF12810">
    <property type="entry name" value="ALK_LTK_GRD"/>
    <property type="match status" value="1"/>
</dbReference>
<keyword evidence="7" id="KW-0547">Nucleotide-binding</keyword>
<dbReference type="GO" id="GO:0005975">
    <property type="term" value="P:carbohydrate metabolic process"/>
    <property type="evidence" value="ECO:0007669"/>
    <property type="project" value="UniProtKB-ARBA"/>
</dbReference>
<keyword evidence="14" id="KW-0675">Receptor</keyword>
<evidence type="ECO:0000256" key="17">
    <source>
        <dbReference type="SAM" id="Phobius"/>
    </source>
</evidence>
<evidence type="ECO:0000256" key="5">
    <source>
        <dbReference type="ARBA" id="ARBA00022692"/>
    </source>
</evidence>
<evidence type="ECO:0000256" key="15">
    <source>
        <dbReference type="ARBA" id="ARBA00023180"/>
    </source>
</evidence>
<evidence type="ECO:0000259" key="20">
    <source>
        <dbReference type="Pfam" id="PF16640"/>
    </source>
</evidence>
<dbReference type="Proteomes" id="UP000590225">
    <property type="component" value="Unassembled WGS sequence"/>
</dbReference>
<evidence type="ECO:0000256" key="2">
    <source>
        <dbReference type="ARBA" id="ARBA00011902"/>
    </source>
</evidence>
<keyword evidence="11 17" id="KW-0472">Membrane</keyword>
<evidence type="ECO:0000256" key="10">
    <source>
        <dbReference type="ARBA" id="ARBA00022989"/>
    </source>
</evidence>
<evidence type="ECO:0000256" key="7">
    <source>
        <dbReference type="ARBA" id="ARBA00022741"/>
    </source>
</evidence>
<feature type="compositionally biased region" description="Polar residues" evidence="16">
    <location>
        <begin position="206"/>
        <end position="215"/>
    </location>
</feature>
<protein>
    <recommendedName>
        <fullName evidence="2">receptor protein-tyrosine kinase</fullName>
        <ecNumber evidence="2">2.7.10.1</ecNumber>
    </recommendedName>
</protein>
<dbReference type="InterPro" id="IPR032109">
    <property type="entry name" value="Big_3_5"/>
</dbReference>
<reference evidence="21 22" key="1">
    <citation type="submission" date="2020-07" db="EMBL/GenBank/DDBJ databases">
        <title>Above-ground endophytic microbial communities from plants in different locations in the United States.</title>
        <authorList>
            <person name="Frank C."/>
        </authorList>
    </citation>
    <scope>NUCLEOTIDE SEQUENCE [LARGE SCALE GENOMIC DNA]</scope>
    <source>
        <strain evidence="21 22">WPL5_2</strain>
    </source>
</reference>
<proteinExistence type="predicted"/>
<accession>A0AAW3T1W2</accession>
<feature type="region of interest" description="Disordered" evidence="16">
    <location>
        <begin position="422"/>
        <end position="474"/>
    </location>
</feature>
<evidence type="ECO:0000256" key="1">
    <source>
        <dbReference type="ARBA" id="ARBA00004251"/>
    </source>
</evidence>
<evidence type="ECO:0000256" key="4">
    <source>
        <dbReference type="ARBA" id="ARBA00022679"/>
    </source>
</evidence>
<feature type="region of interest" description="Disordered" evidence="16">
    <location>
        <begin position="196"/>
        <end position="253"/>
    </location>
</feature>
<evidence type="ECO:0000256" key="8">
    <source>
        <dbReference type="ARBA" id="ARBA00022777"/>
    </source>
</evidence>
<evidence type="ECO:0000313" key="21">
    <source>
        <dbReference type="EMBL" id="MBA8989489.1"/>
    </source>
</evidence>
<keyword evidence="10 17" id="KW-1133">Transmembrane helix</keyword>
<evidence type="ECO:0000256" key="11">
    <source>
        <dbReference type="ARBA" id="ARBA00023136"/>
    </source>
</evidence>
<evidence type="ECO:0000259" key="19">
    <source>
        <dbReference type="Pfam" id="PF12810"/>
    </source>
</evidence>
<comment type="caution">
    <text evidence="21">The sequence shown here is derived from an EMBL/GenBank/DDBJ whole genome shotgun (WGS) entry which is preliminary data.</text>
</comment>
<gene>
    <name evidence="21" type="ORF">FHW23_000721</name>
</gene>
<dbReference type="InterPro" id="IPR013783">
    <property type="entry name" value="Ig-like_fold"/>
</dbReference>
<evidence type="ECO:0000256" key="16">
    <source>
        <dbReference type="SAM" id="MobiDB-lite"/>
    </source>
</evidence>
<dbReference type="GO" id="GO:0005524">
    <property type="term" value="F:ATP binding"/>
    <property type="evidence" value="ECO:0007669"/>
    <property type="project" value="UniProtKB-KW"/>
</dbReference>
<dbReference type="Gene3D" id="2.60.40.10">
    <property type="entry name" value="Immunoglobulins"/>
    <property type="match status" value="1"/>
</dbReference>
<dbReference type="AlphaFoldDB" id="A0AAW3T1W2"/>
<dbReference type="GO" id="GO:0004714">
    <property type="term" value="F:transmembrane receptor protein tyrosine kinase activity"/>
    <property type="evidence" value="ECO:0007669"/>
    <property type="project" value="UniProtKB-EC"/>
</dbReference>
<feature type="compositionally biased region" description="Pro residues" evidence="16">
    <location>
        <begin position="423"/>
        <end position="438"/>
    </location>
</feature>
<feature type="domain" description="Bacterial Ig-like" evidence="20">
    <location>
        <begin position="340"/>
        <end position="419"/>
    </location>
</feature>
<dbReference type="InterPro" id="IPR055163">
    <property type="entry name" value="ALK/LTK-like_GRD"/>
</dbReference>
<feature type="transmembrane region" description="Helical" evidence="17">
    <location>
        <begin position="488"/>
        <end position="507"/>
    </location>
</feature>
<evidence type="ECO:0000256" key="12">
    <source>
        <dbReference type="ARBA" id="ARBA00023137"/>
    </source>
</evidence>
<keyword evidence="9" id="KW-0067">ATP-binding</keyword>
<organism evidence="21 22">
    <name type="scientific">Curtobacterium pusillum</name>
    <dbReference type="NCBI Taxonomy" id="69373"/>
    <lineage>
        <taxon>Bacteria</taxon>
        <taxon>Bacillati</taxon>
        <taxon>Actinomycetota</taxon>
        <taxon>Actinomycetes</taxon>
        <taxon>Micrococcales</taxon>
        <taxon>Microbacteriaceae</taxon>
        <taxon>Curtobacterium</taxon>
    </lineage>
</organism>
<comment type="subcellular location">
    <subcellularLocation>
        <location evidence="1">Cell membrane</location>
        <topology evidence="1">Single-pass type I membrane protein</topology>
    </subcellularLocation>
</comment>
<evidence type="ECO:0000256" key="13">
    <source>
        <dbReference type="ARBA" id="ARBA00023157"/>
    </source>
</evidence>
<dbReference type="EMBL" id="JACGXP010000001">
    <property type="protein sequence ID" value="MBA8989489.1"/>
    <property type="molecule type" value="Genomic_DNA"/>
</dbReference>
<feature type="chain" id="PRO_5043856630" description="receptor protein-tyrosine kinase" evidence="18">
    <location>
        <begin position="35"/>
        <end position="518"/>
    </location>
</feature>
<evidence type="ECO:0000256" key="14">
    <source>
        <dbReference type="ARBA" id="ARBA00023170"/>
    </source>
</evidence>
<evidence type="ECO:0000313" key="22">
    <source>
        <dbReference type="Proteomes" id="UP000590225"/>
    </source>
</evidence>
<keyword evidence="5 17" id="KW-0812">Transmembrane</keyword>
<keyword evidence="8" id="KW-0418">Kinase</keyword>
<evidence type="ECO:0000256" key="18">
    <source>
        <dbReference type="SAM" id="SignalP"/>
    </source>
</evidence>
<feature type="domain" description="ALK/LTK-like glycine-rich" evidence="19">
    <location>
        <begin position="72"/>
        <end position="303"/>
    </location>
</feature>
<feature type="signal peptide" evidence="18">
    <location>
        <begin position="1"/>
        <end position="34"/>
    </location>
</feature>
<dbReference type="EC" id="2.7.10.1" evidence="2"/>
<evidence type="ECO:0000256" key="6">
    <source>
        <dbReference type="ARBA" id="ARBA00022729"/>
    </source>
</evidence>
<dbReference type="RefSeq" id="WP_182515181.1">
    <property type="nucleotide sequence ID" value="NZ_JACGXP010000001.1"/>
</dbReference>
<keyword evidence="15" id="KW-0325">Glycoprotein</keyword>
<keyword evidence="13" id="KW-1015">Disulfide bond</keyword>
<dbReference type="Pfam" id="PF16640">
    <property type="entry name" value="Big_3_5"/>
    <property type="match status" value="1"/>
</dbReference>
<evidence type="ECO:0000256" key="3">
    <source>
        <dbReference type="ARBA" id="ARBA00022475"/>
    </source>
</evidence>